<proteinExistence type="predicted"/>
<dbReference type="InterPro" id="IPR051694">
    <property type="entry name" value="Immunoregulatory_rcpt-like"/>
</dbReference>
<evidence type="ECO:0000256" key="5">
    <source>
        <dbReference type="SAM" id="MobiDB-lite"/>
    </source>
</evidence>
<evidence type="ECO:0000256" key="6">
    <source>
        <dbReference type="SAM" id="Phobius"/>
    </source>
</evidence>
<name>A0AAD2JU34_9AGAR</name>
<keyword evidence="4 6" id="KW-0472">Membrane</keyword>
<dbReference type="GO" id="GO:0071944">
    <property type="term" value="C:cell periphery"/>
    <property type="evidence" value="ECO:0007669"/>
    <property type="project" value="UniProtKB-ARBA"/>
</dbReference>
<dbReference type="GO" id="GO:0016020">
    <property type="term" value="C:membrane"/>
    <property type="evidence" value="ECO:0007669"/>
    <property type="project" value="UniProtKB-SubCell"/>
</dbReference>
<accession>A0AAD2JU34</accession>
<feature type="signal peptide" evidence="7">
    <location>
        <begin position="1"/>
        <end position="18"/>
    </location>
</feature>
<dbReference type="PANTHER" id="PTHR15549">
    <property type="entry name" value="PAIRED IMMUNOGLOBULIN-LIKE TYPE 2 RECEPTOR"/>
    <property type="match status" value="1"/>
</dbReference>
<evidence type="ECO:0000313" key="8">
    <source>
        <dbReference type="EMBL" id="CAK5261851.1"/>
    </source>
</evidence>
<evidence type="ECO:0000256" key="2">
    <source>
        <dbReference type="ARBA" id="ARBA00022692"/>
    </source>
</evidence>
<keyword evidence="3 6" id="KW-1133">Transmembrane helix</keyword>
<dbReference type="EMBL" id="CAVNYO010000001">
    <property type="protein sequence ID" value="CAK5261851.1"/>
    <property type="molecule type" value="Genomic_DNA"/>
</dbReference>
<feature type="region of interest" description="Disordered" evidence="5">
    <location>
        <begin position="230"/>
        <end position="275"/>
    </location>
</feature>
<feature type="region of interest" description="Disordered" evidence="5">
    <location>
        <begin position="311"/>
        <end position="358"/>
    </location>
</feature>
<sequence length="455" mass="47559">MAILTAVLALCAPLMANALTWSFTNAPTQCANLSVSVNGGTPPYRILIIPFGTTPLSGGTEVRKILDEAFPGNSPNTSFQLNYPANSQFVAVVSDSTGFGSGGTSVNLQVANSSDSSCFNPNQKSQPTWVFSINPLNSITSCQPTRLWWDPSSNAPQGTPRFEGVIPGGISFDIPVTTETTVPQQGLGFNWTVSLAPMTTVILVGGDDRGFGTAGSSLYIVGNNIQSDSSCLNSSSPSSTPGAPAGGVATSTSSSTSTSTSTGSSSPNSSQKSNGSNVGAIVGGTIGGLTGLVALCLVGLFLYRRRRYHDEEKRRPRPDLLNADEGDDGEQSGNELPQFYRPEPFVVPDPTRASLGGLTEDERRTSGYLTEEGRPLSGYYAESHAGTHDPSISMSTATRKTGMRQMRPVNIIQHSDAGPSQPLVGGEDDEPETVELPPAYTNIPSGSTAPPPVES</sequence>
<organism evidence="8 9">
    <name type="scientific">Mycena citricolor</name>
    <dbReference type="NCBI Taxonomy" id="2018698"/>
    <lineage>
        <taxon>Eukaryota</taxon>
        <taxon>Fungi</taxon>
        <taxon>Dikarya</taxon>
        <taxon>Basidiomycota</taxon>
        <taxon>Agaricomycotina</taxon>
        <taxon>Agaricomycetes</taxon>
        <taxon>Agaricomycetidae</taxon>
        <taxon>Agaricales</taxon>
        <taxon>Marasmiineae</taxon>
        <taxon>Mycenaceae</taxon>
        <taxon>Mycena</taxon>
    </lineage>
</organism>
<evidence type="ECO:0000256" key="1">
    <source>
        <dbReference type="ARBA" id="ARBA00004167"/>
    </source>
</evidence>
<keyword evidence="2 6" id="KW-0812">Transmembrane</keyword>
<feature type="chain" id="PRO_5042134039" evidence="7">
    <location>
        <begin position="19"/>
        <end position="455"/>
    </location>
</feature>
<evidence type="ECO:0000313" key="9">
    <source>
        <dbReference type="Proteomes" id="UP001295794"/>
    </source>
</evidence>
<feature type="transmembrane region" description="Helical" evidence="6">
    <location>
        <begin position="278"/>
        <end position="303"/>
    </location>
</feature>
<keyword evidence="9" id="KW-1185">Reference proteome</keyword>
<keyword evidence="7" id="KW-0732">Signal</keyword>
<evidence type="ECO:0000256" key="4">
    <source>
        <dbReference type="ARBA" id="ARBA00023136"/>
    </source>
</evidence>
<feature type="region of interest" description="Disordered" evidence="5">
    <location>
        <begin position="411"/>
        <end position="455"/>
    </location>
</feature>
<gene>
    <name evidence="8" type="ORF">MYCIT1_LOCUS90</name>
</gene>
<evidence type="ECO:0000256" key="7">
    <source>
        <dbReference type="SAM" id="SignalP"/>
    </source>
</evidence>
<evidence type="ECO:0000256" key="3">
    <source>
        <dbReference type="ARBA" id="ARBA00022989"/>
    </source>
</evidence>
<dbReference type="Gene3D" id="1.20.5.510">
    <property type="entry name" value="Single helix bin"/>
    <property type="match status" value="1"/>
</dbReference>
<comment type="caution">
    <text evidence="8">The sequence shown here is derived from an EMBL/GenBank/DDBJ whole genome shotgun (WGS) entry which is preliminary data.</text>
</comment>
<dbReference type="AlphaFoldDB" id="A0AAD2JU34"/>
<protein>
    <submittedName>
        <fullName evidence="8">Uncharacterized protein</fullName>
    </submittedName>
</protein>
<dbReference type="Proteomes" id="UP001295794">
    <property type="component" value="Unassembled WGS sequence"/>
</dbReference>
<comment type="subcellular location">
    <subcellularLocation>
        <location evidence="1">Membrane</location>
        <topology evidence="1">Single-pass membrane protein</topology>
    </subcellularLocation>
</comment>
<reference evidence="8" key="1">
    <citation type="submission" date="2023-11" db="EMBL/GenBank/DDBJ databases">
        <authorList>
            <person name="De Vega J J."/>
            <person name="De Vega J J."/>
        </authorList>
    </citation>
    <scope>NUCLEOTIDE SEQUENCE</scope>
</reference>